<proteinExistence type="predicted"/>
<accession>A0ABS9VIR3</accession>
<name>A0ABS9VIR3_9SPHN</name>
<evidence type="ECO:0000313" key="2">
    <source>
        <dbReference type="Proteomes" id="UP001203058"/>
    </source>
</evidence>
<evidence type="ECO:0000313" key="1">
    <source>
        <dbReference type="EMBL" id="MCH8614856.1"/>
    </source>
</evidence>
<organism evidence="1 2">
    <name type="scientific">Sphingomonas telluris</name>
    <dbReference type="NCBI Taxonomy" id="2907998"/>
    <lineage>
        <taxon>Bacteria</taxon>
        <taxon>Pseudomonadati</taxon>
        <taxon>Pseudomonadota</taxon>
        <taxon>Alphaproteobacteria</taxon>
        <taxon>Sphingomonadales</taxon>
        <taxon>Sphingomonadaceae</taxon>
        <taxon>Sphingomonas</taxon>
    </lineage>
</organism>
<dbReference type="EMBL" id="JAKZHW010000001">
    <property type="protein sequence ID" value="MCH8614856.1"/>
    <property type="molecule type" value="Genomic_DNA"/>
</dbReference>
<reference evidence="1 2" key="1">
    <citation type="submission" date="2022-03" db="EMBL/GenBank/DDBJ databases">
        <authorList>
            <person name="Jo J.-H."/>
            <person name="Im W.-T."/>
        </authorList>
    </citation>
    <scope>NUCLEOTIDE SEQUENCE [LARGE SCALE GENOMIC DNA]</scope>
    <source>
        <strain evidence="1 2">SM33</strain>
    </source>
</reference>
<dbReference type="RefSeq" id="WP_241445470.1">
    <property type="nucleotide sequence ID" value="NZ_JAKZHW010000001.1"/>
</dbReference>
<dbReference type="Proteomes" id="UP001203058">
    <property type="component" value="Unassembled WGS sequence"/>
</dbReference>
<sequence>MISTGSARRYAPSFICIFLFFALIAAQVRPPNPRAFAPRPMTWAGCLLTLAPNLDVWASEGWFVPPFRVRIAFRGSRRLGGDRNRRTSGAMLSAPFIPTFAHSFVYSNGKPADGPVALTSVQVKQMETYQSCAAAINAAYGRLERGLMHALSRLTDLTATRARSLTLADLELVMERLDAPIELRTAVELLRDPETRLLAHGYCQTEECPDRNLRFILSADGHRHEFSEQDLVRIAGSAPRKLAAALHAL</sequence>
<gene>
    <name evidence="1" type="ORF">LZ016_01880</name>
</gene>
<keyword evidence="2" id="KW-1185">Reference proteome</keyword>
<protein>
    <submittedName>
        <fullName evidence="1">Uncharacterized protein</fullName>
    </submittedName>
</protein>
<comment type="caution">
    <text evidence="1">The sequence shown here is derived from an EMBL/GenBank/DDBJ whole genome shotgun (WGS) entry which is preliminary data.</text>
</comment>